<organism evidence="5 6">
    <name type="scientific">Rhodocollybia butyracea</name>
    <dbReference type="NCBI Taxonomy" id="206335"/>
    <lineage>
        <taxon>Eukaryota</taxon>
        <taxon>Fungi</taxon>
        <taxon>Dikarya</taxon>
        <taxon>Basidiomycota</taxon>
        <taxon>Agaricomycotina</taxon>
        <taxon>Agaricomycetes</taxon>
        <taxon>Agaricomycetidae</taxon>
        <taxon>Agaricales</taxon>
        <taxon>Marasmiineae</taxon>
        <taxon>Omphalotaceae</taxon>
        <taxon>Rhodocollybia</taxon>
    </lineage>
</organism>
<sequence length="181" mass="20633">MLLLRRRVPFTSTRTFFSFSLDAEKTYHESKIIPYNKQQLFKVVANVSSYQQFVPFCTESRILNVSTPSAQDMTMIPYTMEAKLTVGFLSFNESYISNVKCVPFSSVEAVASSSTPLFKSLSTVWRFEDDEKNSNNTLVTLDLSYAFANPVHAAVSSTFFGQVSKQMVQAFEDRCKKVYRQ</sequence>
<dbReference type="InterPro" id="IPR005031">
    <property type="entry name" value="COQ10_START"/>
</dbReference>
<dbReference type="InterPro" id="IPR023393">
    <property type="entry name" value="START-like_dom_sf"/>
</dbReference>
<reference evidence="5" key="1">
    <citation type="submission" date="2020-11" db="EMBL/GenBank/DDBJ databases">
        <authorList>
            <consortium name="DOE Joint Genome Institute"/>
            <person name="Ahrendt S."/>
            <person name="Riley R."/>
            <person name="Andreopoulos W."/>
            <person name="Labutti K."/>
            <person name="Pangilinan J."/>
            <person name="Ruiz-Duenas F.J."/>
            <person name="Barrasa J.M."/>
            <person name="Sanchez-Garcia M."/>
            <person name="Camarero S."/>
            <person name="Miyauchi S."/>
            <person name="Serrano A."/>
            <person name="Linde D."/>
            <person name="Babiker R."/>
            <person name="Drula E."/>
            <person name="Ayuso-Fernandez I."/>
            <person name="Pacheco R."/>
            <person name="Padilla G."/>
            <person name="Ferreira P."/>
            <person name="Barriuso J."/>
            <person name="Kellner H."/>
            <person name="Castanera R."/>
            <person name="Alfaro M."/>
            <person name="Ramirez L."/>
            <person name="Pisabarro A.G."/>
            <person name="Kuo A."/>
            <person name="Tritt A."/>
            <person name="Lipzen A."/>
            <person name="He G."/>
            <person name="Yan M."/>
            <person name="Ng V."/>
            <person name="Cullen D."/>
            <person name="Martin F."/>
            <person name="Rosso M.-N."/>
            <person name="Henrissat B."/>
            <person name="Hibbett D."/>
            <person name="Martinez A.T."/>
            <person name="Grigoriev I.V."/>
        </authorList>
    </citation>
    <scope>NUCLEOTIDE SEQUENCE</scope>
    <source>
        <strain evidence="5">AH 40177</strain>
    </source>
</reference>
<dbReference type="PANTHER" id="PTHR12901">
    <property type="entry name" value="SPERM PROTEIN HOMOLOG"/>
    <property type="match status" value="1"/>
</dbReference>
<evidence type="ECO:0000256" key="3">
    <source>
        <dbReference type="ARBA" id="ARBA00024947"/>
    </source>
</evidence>
<dbReference type="AlphaFoldDB" id="A0A9P5Q067"/>
<evidence type="ECO:0000259" key="4">
    <source>
        <dbReference type="Pfam" id="PF03364"/>
    </source>
</evidence>
<dbReference type="GO" id="GO:0045333">
    <property type="term" value="P:cellular respiration"/>
    <property type="evidence" value="ECO:0007669"/>
    <property type="project" value="InterPro"/>
</dbReference>
<dbReference type="Proteomes" id="UP000772434">
    <property type="component" value="Unassembled WGS sequence"/>
</dbReference>
<dbReference type="CDD" id="cd07813">
    <property type="entry name" value="COQ10p_like"/>
    <property type="match status" value="1"/>
</dbReference>
<proteinExistence type="inferred from homology"/>
<keyword evidence="6" id="KW-1185">Reference proteome</keyword>
<dbReference type="InterPro" id="IPR044996">
    <property type="entry name" value="COQ10-like"/>
</dbReference>
<evidence type="ECO:0000313" key="6">
    <source>
        <dbReference type="Proteomes" id="UP000772434"/>
    </source>
</evidence>
<gene>
    <name evidence="5" type="ORF">BDP27DRAFT_1314637</name>
</gene>
<dbReference type="Pfam" id="PF03364">
    <property type="entry name" value="Polyketide_cyc"/>
    <property type="match status" value="1"/>
</dbReference>
<evidence type="ECO:0000313" key="5">
    <source>
        <dbReference type="EMBL" id="KAF9075869.1"/>
    </source>
</evidence>
<comment type="caution">
    <text evidence="5">The sequence shown here is derived from an EMBL/GenBank/DDBJ whole genome shotgun (WGS) entry which is preliminary data.</text>
</comment>
<evidence type="ECO:0000256" key="1">
    <source>
        <dbReference type="ARBA" id="ARBA00006885"/>
    </source>
</evidence>
<comment type="similarity">
    <text evidence="1">Belongs to the COQ10 family.</text>
</comment>
<name>A0A9P5Q067_9AGAR</name>
<dbReference type="PANTHER" id="PTHR12901:SF10">
    <property type="entry name" value="COENZYME Q-BINDING PROTEIN COQ10, MITOCHONDRIAL"/>
    <property type="match status" value="1"/>
</dbReference>
<accession>A0A9P5Q067</accession>
<protein>
    <submittedName>
        <fullName evidence="5">Dehydrase and lipid transport-domain-containing protein</fullName>
    </submittedName>
</protein>
<dbReference type="EMBL" id="JADNRY010000008">
    <property type="protein sequence ID" value="KAF9075869.1"/>
    <property type="molecule type" value="Genomic_DNA"/>
</dbReference>
<dbReference type="GO" id="GO:0005739">
    <property type="term" value="C:mitochondrion"/>
    <property type="evidence" value="ECO:0007669"/>
    <property type="project" value="TreeGrafter"/>
</dbReference>
<dbReference type="OrthoDB" id="292693at2759"/>
<comment type="subunit">
    <text evidence="2">Interacts with coenzyme Q.</text>
</comment>
<evidence type="ECO:0000256" key="2">
    <source>
        <dbReference type="ARBA" id="ARBA00011814"/>
    </source>
</evidence>
<comment type="function">
    <text evidence="3">Required for the function of coenzyme Q in the respiratory chain. May serve as a chaperone or may be involved in the transport of Q6 from its site of synthesis to the catalytic sites of the respiratory complexes.</text>
</comment>
<dbReference type="SUPFAM" id="SSF55961">
    <property type="entry name" value="Bet v1-like"/>
    <property type="match status" value="1"/>
</dbReference>
<dbReference type="GO" id="GO:0048039">
    <property type="term" value="F:ubiquinone binding"/>
    <property type="evidence" value="ECO:0007669"/>
    <property type="project" value="InterPro"/>
</dbReference>
<dbReference type="Gene3D" id="3.30.530.20">
    <property type="match status" value="1"/>
</dbReference>
<feature type="domain" description="Coenzyme Q-binding protein COQ10 START" evidence="4">
    <location>
        <begin position="33"/>
        <end position="172"/>
    </location>
</feature>